<dbReference type="SUPFAM" id="SSF51445">
    <property type="entry name" value="(Trans)glycosidases"/>
    <property type="match status" value="1"/>
</dbReference>
<comment type="caution">
    <text evidence="1">The sequence shown here is derived from an EMBL/GenBank/DDBJ whole genome shotgun (WGS) entry which is preliminary data.</text>
</comment>
<name>A0A538T478_UNCEI</name>
<dbReference type="Proteomes" id="UP000316852">
    <property type="component" value="Unassembled WGS sequence"/>
</dbReference>
<proteinExistence type="predicted"/>
<evidence type="ECO:0000313" key="1">
    <source>
        <dbReference type="EMBL" id="TMQ58430.1"/>
    </source>
</evidence>
<dbReference type="Gene3D" id="3.20.20.80">
    <property type="entry name" value="Glycosidases"/>
    <property type="match status" value="1"/>
</dbReference>
<evidence type="ECO:0000313" key="2">
    <source>
        <dbReference type="Proteomes" id="UP000316852"/>
    </source>
</evidence>
<dbReference type="EMBL" id="VBOW01000035">
    <property type="protein sequence ID" value="TMQ58430.1"/>
    <property type="molecule type" value="Genomic_DNA"/>
</dbReference>
<dbReference type="AlphaFoldDB" id="A0A538T478"/>
<reference evidence="1 2" key="1">
    <citation type="journal article" date="2019" name="Nat. Microbiol.">
        <title>Mediterranean grassland soil C-N compound turnover is dependent on rainfall and depth, and is mediated by genomically divergent microorganisms.</title>
        <authorList>
            <person name="Diamond S."/>
            <person name="Andeer P.F."/>
            <person name="Li Z."/>
            <person name="Crits-Christoph A."/>
            <person name="Burstein D."/>
            <person name="Anantharaman K."/>
            <person name="Lane K.R."/>
            <person name="Thomas B.C."/>
            <person name="Pan C."/>
            <person name="Northen T.R."/>
            <person name="Banfield J.F."/>
        </authorList>
    </citation>
    <scope>NUCLEOTIDE SEQUENCE [LARGE SCALE GENOMIC DNA]</scope>
    <source>
        <strain evidence="1">WS_6</strain>
    </source>
</reference>
<accession>A0A538T478</accession>
<sequence length="752" mass="84291">MFIRGVNLGAGTAGHFPGEFAITKADYRRWLRFARALHANAIRVYALHPPDFYQALKEENEAHPREPLWLFQEVWTELPERNDFWDPAFIRGFDSEIKSSIDAIHGNAVIPPRPGHAAGRYAADVSPYVAGWLLGREWEPYAVRVTQRTHPGVTSFRGTFFSVEEGTPMECWLGRELDLAASYEADRYGLSRAVSFVNWPTLDVMRHPTETEPGGHQAEHDEDAFSVDPGKIRPIRGPSPLNRTLGYFANYHVYPYYPDFMNLDPGYSAYRDKHGACNYAGYLADLKAHTRGIPLLIGEFGVPTSRGIAHLQPQGINHGGMSEEEQGRQDVRLVEDIQGTGCAGALLFALFDEWFKVNWLVMRAEQPRDRDPLWHNLLDPEESYGLIGFDPPSVIHVDGNPEDWAGIAPYATAAEGALLRALYVTSDQNRFYVRIDLAEAPRRGGEGPRTGPAPPPMIGVSLDVLDPKRGDRGLPRPLRATWSRGAEFVLLIDPGDLRDRGKRPPRAELFIDKAMNYSVWSRVLVDGRFESNTSPFRPVANVDGRYIPLIIETNRERVSRSGKVYPSRHLDWGRLELGREPSRAPAWPGGDSTFEYDPHAEWAMDEARETIEIALPWGLLNVGDPSSRAVLDDKPATSEVEVSRTEGIGLLAWATRLPLFRADSLGPARTGLSARIKPGEVDFLGPPGTAQGVVAQELRVTAPESNSYVWKGWEMPMISERIKKSAKWLRDSFEGMDAREQRNQTDLDAKRE</sequence>
<protein>
    <submittedName>
        <fullName evidence="1">Uncharacterized protein</fullName>
    </submittedName>
</protein>
<organism evidence="1 2">
    <name type="scientific">Eiseniibacteriota bacterium</name>
    <dbReference type="NCBI Taxonomy" id="2212470"/>
    <lineage>
        <taxon>Bacteria</taxon>
        <taxon>Candidatus Eiseniibacteriota</taxon>
    </lineage>
</organism>
<gene>
    <name evidence="1" type="ORF">E6K76_07940</name>
</gene>
<dbReference type="InterPro" id="IPR017853">
    <property type="entry name" value="GH"/>
</dbReference>